<evidence type="ECO:0000256" key="10">
    <source>
        <dbReference type="ARBA" id="ARBA00023326"/>
    </source>
</evidence>
<dbReference type="InterPro" id="IPR017853">
    <property type="entry name" value="GH"/>
</dbReference>
<sequence length="1332" mass="143606">MIKMFKHFFPVFLAVILLIPFGGLAPDVKAETLQQEETTTVYHETFAGGAGGAVQSGGASLTAVTGKGFAGNADGAALYVSNRANNWDAADFKFSSLGLENGKTYTVTAVVYVDAGVNLPGGANAALQTVSSYGNYAEVPYEAGAAVILTKEFTVDTSKDQALRMNSNAAGAAIPFYIGDLRITGKGASDGGEEPPRDPALPFNTITFEDQTSGGFEGRAGTEKLTITREENHTRNGSYALKVENRSATWNGPSLRVEKYVDKGSEYTISAWVKLLDPASSQLQLSTQTGSGSSANYVALSPKTISTSDGWVKFEGSYRYNSVGGEYLTLYIESSNQATASFYIDDISFEKTGTGPIAIQKDLIPVKNAYQNNFLIGNAITSEDLEGVRLELLKMHHNVATAGNAMKPDALQQVKGKFTFEAADAMVDKVLAEGMQMHGHVLVWHQQSPVWMNTAKDGAGNTIPLGRDEALVNLKTHIRTVMEHFGDKVISWDVVNEAMNDNPANPSDWEGSLRQSPWYDAIGPDYLEQAFLTAREVLDEHPDWDIKLYYNDYNEDNQKKAQAIYNMVKSINEKYALTHPGKLLIDGIGMQAHYNVNTNPENVKLTLEKFISLGVEVSITELDIQAGSNNQLTDKLADAQGYLYAQLMDIFRAHAAHIKRVTFWGLDDHTSWRAASNPLLFDKNLQAKPAYYGVIDPAKYRVEHQPDPTDAYQSTANYATPVVDGTVDAVWSNAAQMQVNRYQMAWQGASGVARTLWDDQNLYVLIQVSDAQLDKSSANVWEQDSVEMFLDENNGKTTFYQDDDGQFRVNFDNETTFNPASIAEGFQSATQVTGTNYTVEMKIPFKKITAGNNKKLGFDIQINDAKNGARQSVAAWNDTTGNGYQDTSVYGVLTLSGKPAGSEPTATPTATPTLTPTPTPTPMAPVVTGNGSVSGSTPQPGSVVGKDGVVTIKPEVKTDGGGAKAAVLGTDLNKALEQAALSANGKKQVIIEVPKQAKALSYEVQLPAQHLKGTENFVLLLKTDQAILEIPSNMLTSMTENLEYVSIRVKEGSKDRLGAAARDRIGSGPVIELSVLTGGQVMAWSNPNAPVKVSIPYTPTAEQLSHSDSLVALNLADNGSMTPIPNGRYDIGSGALVFQTAQVGTYAAAYTSIGFEDMGNVPWAQQAVSAMSARDIIQGTSRSSFSPAASMQRGDFIALLMRALELNGLGQDQTAFSDVQRDAYYSKEFAAAKQLGIVSGYEDNTFQPDQAISRQDMMVIAARALAAAGKKASGSGTLSAYSDADQISDYARESLASLVKYGIVNGKNGKLAPGEALTRAEAAVIVYRIWKL</sequence>
<dbReference type="InterPro" id="IPR008979">
    <property type="entry name" value="Galactose-bd-like_sf"/>
</dbReference>
<feature type="domain" description="SLH" evidence="14">
    <location>
        <begin position="1212"/>
        <end position="1275"/>
    </location>
</feature>
<keyword evidence="8 12" id="KW-0119">Carbohydrate metabolism</keyword>
<dbReference type="RefSeq" id="WP_074107388.1">
    <property type="nucleotide sequence ID" value="NZ_LVWI01000035.1"/>
</dbReference>
<comment type="pathway">
    <text evidence="2">Glycan degradation; xylan degradation.</text>
</comment>
<keyword evidence="4" id="KW-0858">Xylan degradation</keyword>
<name>A0ABX3EPB0_9BACL</name>
<dbReference type="Gene3D" id="2.60.40.1190">
    <property type="match status" value="1"/>
</dbReference>
<protein>
    <recommendedName>
        <fullName evidence="12">Beta-xylanase</fullName>
        <ecNumber evidence="12">3.2.1.8</ecNumber>
    </recommendedName>
</protein>
<dbReference type="PANTHER" id="PTHR31490:SF90">
    <property type="entry name" value="ENDO-1,4-BETA-XYLANASE A"/>
    <property type="match status" value="1"/>
</dbReference>
<evidence type="ECO:0000256" key="2">
    <source>
        <dbReference type="ARBA" id="ARBA00004851"/>
    </source>
</evidence>
<dbReference type="Pfam" id="PF06452">
    <property type="entry name" value="CBM9_1"/>
    <property type="match status" value="1"/>
</dbReference>
<comment type="similarity">
    <text evidence="3 12">Belongs to the glycosyl hydrolase 10 (cellulase F) family.</text>
</comment>
<dbReference type="PROSITE" id="PS51272">
    <property type="entry name" value="SLH"/>
    <property type="match status" value="3"/>
</dbReference>
<dbReference type="EMBL" id="LVWI01000035">
    <property type="protein sequence ID" value="OKP87498.1"/>
    <property type="molecule type" value="Genomic_DNA"/>
</dbReference>
<dbReference type="PRINTS" id="PR00134">
    <property type="entry name" value="GLHYDRLASE10"/>
</dbReference>
<evidence type="ECO:0000256" key="7">
    <source>
        <dbReference type="ARBA" id="ARBA00022801"/>
    </source>
</evidence>
<dbReference type="InterPro" id="IPR010502">
    <property type="entry name" value="Carb-bd_dom_fam9"/>
</dbReference>
<evidence type="ECO:0000256" key="3">
    <source>
        <dbReference type="ARBA" id="ARBA00007495"/>
    </source>
</evidence>
<dbReference type="SUPFAM" id="SSF51445">
    <property type="entry name" value="(Trans)glycosidases"/>
    <property type="match status" value="1"/>
</dbReference>
<evidence type="ECO:0000259" key="14">
    <source>
        <dbReference type="PROSITE" id="PS51272"/>
    </source>
</evidence>
<evidence type="ECO:0000256" key="12">
    <source>
        <dbReference type="RuleBase" id="RU361174"/>
    </source>
</evidence>
<evidence type="ECO:0000313" key="17">
    <source>
        <dbReference type="Proteomes" id="UP000186058"/>
    </source>
</evidence>
<evidence type="ECO:0000256" key="6">
    <source>
        <dbReference type="ARBA" id="ARBA00022737"/>
    </source>
</evidence>
<proteinExistence type="inferred from homology"/>
<dbReference type="EC" id="3.2.1.8" evidence="12"/>
<dbReference type="Pfam" id="PF02018">
    <property type="entry name" value="CBM_4_9"/>
    <property type="match status" value="1"/>
</dbReference>
<accession>A0ABX3EPB0</accession>
<feature type="active site" description="Nucleophile" evidence="11">
    <location>
        <position position="621"/>
    </location>
</feature>
<dbReference type="InterPro" id="IPR044846">
    <property type="entry name" value="GH10"/>
</dbReference>
<evidence type="ECO:0000313" key="16">
    <source>
        <dbReference type="EMBL" id="OKP87498.1"/>
    </source>
</evidence>
<feature type="compositionally biased region" description="Low complexity" evidence="13">
    <location>
        <begin position="904"/>
        <end position="914"/>
    </location>
</feature>
<dbReference type="Pfam" id="PF00331">
    <property type="entry name" value="Glyco_hydro_10"/>
    <property type="match status" value="1"/>
</dbReference>
<feature type="region of interest" description="Disordered" evidence="13">
    <location>
        <begin position="899"/>
        <end position="919"/>
    </location>
</feature>
<reference evidence="16 17" key="1">
    <citation type="submission" date="2016-03" db="EMBL/GenBank/DDBJ databases">
        <authorList>
            <person name="Sant'Anna F.H."/>
            <person name="Ambrosini A."/>
            <person name="Souza R."/>
            <person name="Bach E."/>
            <person name="Fernandes G."/>
            <person name="Balsanelli E."/>
            <person name="Baura V.A."/>
            <person name="Souza E.M."/>
            <person name="Passaglia L."/>
        </authorList>
    </citation>
    <scope>NUCLEOTIDE SEQUENCE [LARGE SCALE GENOMIC DNA]</scope>
    <source>
        <strain evidence="16 17">P26E</strain>
    </source>
</reference>
<dbReference type="InterPro" id="IPR003305">
    <property type="entry name" value="CenC_carb-bd"/>
</dbReference>
<evidence type="ECO:0000259" key="15">
    <source>
        <dbReference type="PROSITE" id="PS51760"/>
    </source>
</evidence>
<keyword evidence="17" id="KW-1185">Reference proteome</keyword>
<dbReference type="CDD" id="cd00005">
    <property type="entry name" value="CBM9_like_1"/>
    <property type="match status" value="1"/>
</dbReference>
<dbReference type="SUPFAM" id="SSF49344">
    <property type="entry name" value="CBD9-like"/>
    <property type="match status" value="1"/>
</dbReference>
<comment type="caution">
    <text evidence="16">The sequence shown here is derived from an EMBL/GenBank/DDBJ whole genome shotgun (WGS) entry which is preliminary data.</text>
</comment>
<keyword evidence="10 12" id="KW-0624">Polysaccharide degradation</keyword>
<dbReference type="Proteomes" id="UP000186058">
    <property type="component" value="Unassembled WGS sequence"/>
</dbReference>
<feature type="domain" description="SLH" evidence="14">
    <location>
        <begin position="1278"/>
        <end position="1332"/>
    </location>
</feature>
<gene>
    <name evidence="16" type="ORF">A3844_10555</name>
</gene>
<feature type="domain" description="GH10" evidence="15">
    <location>
        <begin position="360"/>
        <end position="697"/>
    </location>
</feature>
<dbReference type="SMART" id="SM00633">
    <property type="entry name" value="Glyco_10"/>
    <property type="match status" value="1"/>
</dbReference>
<organism evidence="16 17">
    <name type="scientific">Paenibacillus helianthi</name>
    <dbReference type="NCBI Taxonomy" id="1349432"/>
    <lineage>
        <taxon>Bacteria</taxon>
        <taxon>Bacillati</taxon>
        <taxon>Bacillota</taxon>
        <taxon>Bacilli</taxon>
        <taxon>Bacillales</taxon>
        <taxon>Paenibacillaceae</taxon>
        <taxon>Paenibacillus</taxon>
    </lineage>
</organism>
<dbReference type="PROSITE" id="PS51760">
    <property type="entry name" value="GH10_2"/>
    <property type="match status" value="1"/>
</dbReference>
<dbReference type="InterPro" id="IPR001119">
    <property type="entry name" value="SLH_dom"/>
</dbReference>
<dbReference type="PANTHER" id="PTHR31490">
    <property type="entry name" value="GLYCOSYL HYDROLASE"/>
    <property type="match status" value="1"/>
</dbReference>
<dbReference type="SUPFAM" id="SSF49785">
    <property type="entry name" value="Galactose-binding domain-like"/>
    <property type="match status" value="2"/>
</dbReference>
<keyword evidence="7 12" id="KW-0378">Hydrolase</keyword>
<evidence type="ECO:0000256" key="1">
    <source>
        <dbReference type="ARBA" id="ARBA00000681"/>
    </source>
</evidence>
<dbReference type="PROSITE" id="PS00591">
    <property type="entry name" value="GH10_1"/>
    <property type="match status" value="1"/>
</dbReference>
<dbReference type="Gene3D" id="3.20.20.80">
    <property type="entry name" value="Glycosidases"/>
    <property type="match status" value="1"/>
</dbReference>
<dbReference type="Gene3D" id="2.60.120.260">
    <property type="entry name" value="Galactose-binding domain-like"/>
    <property type="match status" value="2"/>
</dbReference>
<evidence type="ECO:0000256" key="11">
    <source>
        <dbReference type="PROSITE-ProRule" id="PRU10061"/>
    </source>
</evidence>
<keyword evidence="5" id="KW-0732">Signal</keyword>
<dbReference type="InterPro" id="IPR031158">
    <property type="entry name" value="GH10_AS"/>
</dbReference>
<evidence type="ECO:0000256" key="13">
    <source>
        <dbReference type="SAM" id="MobiDB-lite"/>
    </source>
</evidence>
<evidence type="ECO:0000256" key="5">
    <source>
        <dbReference type="ARBA" id="ARBA00022729"/>
    </source>
</evidence>
<feature type="domain" description="SLH" evidence="14">
    <location>
        <begin position="1151"/>
        <end position="1211"/>
    </location>
</feature>
<dbReference type="InterPro" id="IPR001000">
    <property type="entry name" value="GH10_dom"/>
</dbReference>
<evidence type="ECO:0000256" key="8">
    <source>
        <dbReference type="ARBA" id="ARBA00023277"/>
    </source>
</evidence>
<comment type="catalytic activity">
    <reaction evidence="1 12">
        <text>Endohydrolysis of (1-&gt;4)-beta-D-xylosidic linkages in xylans.</text>
        <dbReference type="EC" id="3.2.1.8"/>
    </reaction>
</comment>
<evidence type="ECO:0000256" key="9">
    <source>
        <dbReference type="ARBA" id="ARBA00023295"/>
    </source>
</evidence>
<evidence type="ECO:0000256" key="4">
    <source>
        <dbReference type="ARBA" id="ARBA00022651"/>
    </source>
</evidence>
<dbReference type="Pfam" id="PF00395">
    <property type="entry name" value="SLH"/>
    <property type="match status" value="3"/>
</dbReference>
<keyword evidence="9 12" id="KW-0326">Glycosidase</keyword>
<keyword evidence="6" id="KW-0677">Repeat</keyword>